<name>A0A7S1SET1_ALECA</name>
<reference evidence="1" key="1">
    <citation type="submission" date="2021-01" db="EMBL/GenBank/DDBJ databases">
        <authorList>
            <person name="Corre E."/>
            <person name="Pelletier E."/>
            <person name="Niang G."/>
            <person name="Scheremetjew M."/>
            <person name="Finn R."/>
            <person name="Kale V."/>
            <person name="Holt S."/>
            <person name="Cochrane G."/>
            <person name="Meng A."/>
            <person name="Brown T."/>
            <person name="Cohen L."/>
        </authorList>
    </citation>
    <scope>NUCLEOTIDE SEQUENCE</scope>
    <source>
        <strain evidence="1">OF101</strain>
    </source>
</reference>
<accession>A0A7S1SET1</accession>
<sequence length="371" mass="40642">MAQGVREDSPVPYPSRAHLIEPMARSARLVLAALAAAPLASVGLRVQEVGKCEEDEVAFAKMTTVTCMLNWVLKGDKRVLSLHETQHQGCWDQLEYNTDKFLSSALYQNSQDGRCALIFSGYHGALAGYSRGVGALVWPPETWDVCGGDMYAPYVRLLRHHTSLGNWSTLMNLLAGPESPCRGELAFAAESMGGTAGEMLTACANNGSLHELMDASTPHFNLQTLYTFGSPAGTVRPLVNNLREDGCFKGKRIYQSKDVIAHFGALYGMQHPRMDSVEIWTGSAGQRPAVQLAHCDSEETVKDGDHAKPPAVATNLQWRQHLDLFNHEVTTYSDLIKWMQDAGKGEIFEEEPVARDSTALSYLALLQQGTA</sequence>
<protein>
    <submittedName>
        <fullName evidence="1">Uncharacterized protein</fullName>
    </submittedName>
</protein>
<organism evidence="1">
    <name type="scientific">Alexandrium catenella</name>
    <name type="common">Red tide dinoflagellate</name>
    <name type="synonym">Gonyaulax catenella</name>
    <dbReference type="NCBI Taxonomy" id="2925"/>
    <lineage>
        <taxon>Eukaryota</taxon>
        <taxon>Sar</taxon>
        <taxon>Alveolata</taxon>
        <taxon>Dinophyceae</taxon>
        <taxon>Gonyaulacales</taxon>
        <taxon>Pyrocystaceae</taxon>
        <taxon>Alexandrium</taxon>
    </lineage>
</organism>
<dbReference type="AlphaFoldDB" id="A0A7S1SET1"/>
<proteinExistence type="predicted"/>
<dbReference type="EMBL" id="HBGE01116733">
    <property type="protein sequence ID" value="CAD9192872.1"/>
    <property type="molecule type" value="Transcribed_RNA"/>
</dbReference>
<evidence type="ECO:0000313" key="1">
    <source>
        <dbReference type="EMBL" id="CAD9192872.1"/>
    </source>
</evidence>
<gene>
    <name evidence="1" type="ORF">ACAT0790_LOCUS69649</name>
</gene>